<evidence type="ECO:0000313" key="2">
    <source>
        <dbReference type="Proteomes" id="UP001056120"/>
    </source>
</evidence>
<name>A0ACB9JEY5_9ASTR</name>
<keyword evidence="2" id="KW-1185">Reference proteome</keyword>
<dbReference type="Proteomes" id="UP001056120">
    <property type="component" value="Linkage Group LG04"/>
</dbReference>
<protein>
    <submittedName>
        <fullName evidence="1">Uncharacterized protein</fullName>
    </submittedName>
</protein>
<gene>
    <name evidence="1" type="ORF">L1987_12875</name>
</gene>
<dbReference type="EMBL" id="CM042021">
    <property type="protein sequence ID" value="KAI3819053.1"/>
    <property type="molecule type" value="Genomic_DNA"/>
</dbReference>
<comment type="caution">
    <text evidence="1">The sequence shown here is derived from an EMBL/GenBank/DDBJ whole genome shotgun (WGS) entry which is preliminary data.</text>
</comment>
<reference evidence="2" key="1">
    <citation type="journal article" date="2022" name="Mol. Ecol. Resour.">
        <title>The genomes of chicory, endive, great burdock and yacon provide insights into Asteraceae palaeo-polyploidization history and plant inulin production.</title>
        <authorList>
            <person name="Fan W."/>
            <person name="Wang S."/>
            <person name="Wang H."/>
            <person name="Wang A."/>
            <person name="Jiang F."/>
            <person name="Liu H."/>
            <person name="Zhao H."/>
            <person name="Xu D."/>
            <person name="Zhang Y."/>
        </authorList>
    </citation>
    <scope>NUCLEOTIDE SEQUENCE [LARGE SCALE GENOMIC DNA]</scope>
    <source>
        <strain evidence="2">cv. Yunnan</strain>
    </source>
</reference>
<proteinExistence type="predicted"/>
<sequence>MLKRFYLKAARSDEDVDKTAKYLAVLALLGHEQLCYWPSTVAASLVSLACLAENKQSSLQQIAVHSVFPNIYTSMKEPSRYPSALIISFSVSFVMYTAVVAPVTKFALTPTPIAYGIEELLPPAQQSSYAVSIIIRTILMILILLVALTIPYFGVVMALTGSVLEMLVSIIFPCACYLRLCPEFSSVCLFVTDYNVFIDDFVGTLKKRCWKQAKVWQVKAIDLEMEELGVGQSLPSLDSMDADPHRNKRKFQDEILDVRVAKHTCLSLETKLSAIDSNSCTEDADSIMSVSAHDSHSTSTSTSSVNWSGDTKTCDASNFPTSEDCSSEYEYEYETKQSIMEDLFCSNSANNSVLSSGRWNVNQDTEQGTEKLTIDKEFEQYFSMLML</sequence>
<reference evidence="1 2" key="2">
    <citation type="journal article" date="2022" name="Mol. Ecol. Resour.">
        <title>The genomes of chicory, endive, great burdock and yacon provide insights into Asteraceae paleo-polyploidization history and plant inulin production.</title>
        <authorList>
            <person name="Fan W."/>
            <person name="Wang S."/>
            <person name="Wang H."/>
            <person name="Wang A."/>
            <person name="Jiang F."/>
            <person name="Liu H."/>
            <person name="Zhao H."/>
            <person name="Xu D."/>
            <person name="Zhang Y."/>
        </authorList>
    </citation>
    <scope>NUCLEOTIDE SEQUENCE [LARGE SCALE GENOMIC DNA]</scope>
    <source>
        <strain evidence="2">cv. Yunnan</strain>
        <tissue evidence="1">Leaves</tissue>
    </source>
</reference>
<organism evidence="1 2">
    <name type="scientific">Smallanthus sonchifolius</name>
    <dbReference type="NCBI Taxonomy" id="185202"/>
    <lineage>
        <taxon>Eukaryota</taxon>
        <taxon>Viridiplantae</taxon>
        <taxon>Streptophyta</taxon>
        <taxon>Embryophyta</taxon>
        <taxon>Tracheophyta</taxon>
        <taxon>Spermatophyta</taxon>
        <taxon>Magnoliopsida</taxon>
        <taxon>eudicotyledons</taxon>
        <taxon>Gunneridae</taxon>
        <taxon>Pentapetalae</taxon>
        <taxon>asterids</taxon>
        <taxon>campanulids</taxon>
        <taxon>Asterales</taxon>
        <taxon>Asteraceae</taxon>
        <taxon>Asteroideae</taxon>
        <taxon>Heliantheae alliance</taxon>
        <taxon>Millerieae</taxon>
        <taxon>Smallanthus</taxon>
    </lineage>
</organism>
<evidence type="ECO:0000313" key="1">
    <source>
        <dbReference type="EMBL" id="KAI3819053.1"/>
    </source>
</evidence>
<accession>A0ACB9JEY5</accession>